<evidence type="ECO:0000313" key="3">
    <source>
        <dbReference type="EMBL" id="WBP91032.1"/>
    </source>
</evidence>
<evidence type="ECO:0000256" key="1">
    <source>
        <dbReference type="SAM" id="MobiDB-lite"/>
    </source>
</evidence>
<keyword evidence="2" id="KW-1133">Transmembrane helix</keyword>
<keyword evidence="4" id="KW-1185">Reference proteome</keyword>
<accession>A0ABY7QET0</accession>
<feature type="transmembrane region" description="Helical" evidence="2">
    <location>
        <begin position="20"/>
        <end position="42"/>
    </location>
</feature>
<feature type="region of interest" description="Disordered" evidence="1">
    <location>
        <begin position="151"/>
        <end position="193"/>
    </location>
</feature>
<keyword evidence="2" id="KW-0472">Membrane</keyword>
<organism evidence="3 4">
    <name type="scientific">Kitasatospora cathayae</name>
    <dbReference type="NCBI Taxonomy" id="3004092"/>
    <lineage>
        <taxon>Bacteria</taxon>
        <taxon>Bacillati</taxon>
        <taxon>Actinomycetota</taxon>
        <taxon>Actinomycetes</taxon>
        <taxon>Kitasatosporales</taxon>
        <taxon>Streptomycetaceae</taxon>
        <taxon>Kitasatospora</taxon>
    </lineage>
</organism>
<feature type="compositionally biased region" description="Basic residues" evidence="1">
    <location>
        <begin position="164"/>
        <end position="174"/>
    </location>
</feature>
<keyword evidence="2" id="KW-0812">Transmembrane</keyword>
<dbReference type="RefSeq" id="WP_270150164.1">
    <property type="nucleotide sequence ID" value="NZ_CP115450.1"/>
</dbReference>
<evidence type="ECO:0000313" key="4">
    <source>
        <dbReference type="Proteomes" id="UP001212821"/>
    </source>
</evidence>
<reference evidence="4" key="1">
    <citation type="submission" date="2022-12" db="EMBL/GenBank/DDBJ databases">
        <authorList>
            <person name="Mo P."/>
        </authorList>
    </citation>
    <scope>NUCLEOTIDE SEQUENCE [LARGE SCALE GENOMIC DNA]</scope>
    <source>
        <strain evidence="4">HUAS 3-15</strain>
    </source>
</reference>
<feature type="transmembrane region" description="Helical" evidence="2">
    <location>
        <begin position="63"/>
        <end position="81"/>
    </location>
</feature>
<proteinExistence type="predicted"/>
<evidence type="ECO:0000256" key="2">
    <source>
        <dbReference type="SAM" id="Phobius"/>
    </source>
</evidence>
<name>A0ABY7QET0_9ACTN</name>
<gene>
    <name evidence="3" type="ORF">O1G21_37640</name>
</gene>
<dbReference type="Proteomes" id="UP001212821">
    <property type="component" value="Chromosome"/>
</dbReference>
<sequence length="193" mass="19958">MDETSFVAGPALAGVPAWAVPPAAGLVCAAALMAVFGTLFAPAPPAPPAAARTTASCGRWRRGSLLVLLAVTVLQGALFGATNTGVQHLARGDAGAGRLVWSAMGVSSAAAGFLLTSFCARFDQRRGCVRPWRCRRGPVAARRAAWPCCRPSHRSVPGATGRTGHPHRGTGRPPRRPEGHPEHGPQPAAPVNR</sequence>
<dbReference type="EMBL" id="CP115450">
    <property type="protein sequence ID" value="WBP91032.1"/>
    <property type="molecule type" value="Genomic_DNA"/>
</dbReference>
<protein>
    <recommendedName>
        <fullName evidence="5">Major facilitator superfamily (MFS) profile domain-containing protein</fullName>
    </recommendedName>
</protein>
<feature type="transmembrane region" description="Helical" evidence="2">
    <location>
        <begin position="101"/>
        <end position="120"/>
    </location>
</feature>
<evidence type="ECO:0008006" key="5">
    <source>
        <dbReference type="Google" id="ProtNLM"/>
    </source>
</evidence>